<dbReference type="Proteomes" id="UP000821865">
    <property type="component" value="Chromosome 7"/>
</dbReference>
<evidence type="ECO:0000313" key="2">
    <source>
        <dbReference type="Proteomes" id="UP000821865"/>
    </source>
</evidence>
<keyword evidence="2" id="KW-1185">Reference proteome</keyword>
<evidence type="ECO:0000313" key="1">
    <source>
        <dbReference type="EMBL" id="KAH7941361.1"/>
    </source>
</evidence>
<organism evidence="1 2">
    <name type="scientific">Dermacentor silvarum</name>
    <name type="common">Tick</name>
    <dbReference type="NCBI Taxonomy" id="543639"/>
    <lineage>
        <taxon>Eukaryota</taxon>
        <taxon>Metazoa</taxon>
        <taxon>Ecdysozoa</taxon>
        <taxon>Arthropoda</taxon>
        <taxon>Chelicerata</taxon>
        <taxon>Arachnida</taxon>
        <taxon>Acari</taxon>
        <taxon>Parasitiformes</taxon>
        <taxon>Ixodida</taxon>
        <taxon>Ixodoidea</taxon>
        <taxon>Ixodidae</taxon>
        <taxon>Rhipicephalinae</taxon>
        <taxon>Dermacentor</taxon>
    </lineage>
</organism>
<proteinExistence type="predicted"/>
<dbReference type="EMBL" id="CM023476">
    <property type="protein sequence ID" value="KAH7941361.1"/>
    <property type="molecule type" value="Genomic_DNA"/>
</dbReference>
<name>A0ACB8CF92_DERSI</name>
<accession>A0ACB8CF92</accession>
<gene>
    <name evidence="1" type="ORF">HPB49_012701</name>
</gene>
<comment type="caution">
    <text evidence="1">The sequence shown here is derived from an EMBL/GenBank/DDBJ whole genome shotgun (WGS) entry which is preliminary data.</text>
</comment>
<reference evidence="1" key="1">
    <citation type="submission" date="2020-05" db="EMBL/GenBank/DDBJ databases">
        <title>Large-scale comparative analyses of tick genomes elucidate their genetic diversity and vector capacities.</title>
        <authorList>
            <person name="Jia N."/>
            <person name="Wang J."/>
            <person name="Shi W."/>
            <person name="Du L."/>
            <person name="Sun Y."/>
            <person name="Zhan W."/>
            <person name="Jiang J."/>
            <person name="Wang Q."/>
            <person name="Zhang B."/>
            <person name="Ji P."/>
            <person name="Sakyi L.B."/>
            <person name="Cui X."/>
            <person name="Yuan T."/>
            <person name="Jiang B."/>
            <person name="Yang W."/>
            <person name="Lam T.T.-Y."/>
            <person name="Chang Q."/>
            <person name="Ding S."/>
            <person name="Wang X."/>
            <person name="Zhu J."/>
            <person name="Ruan X."/>
            <person name="Zhao L."/>
            <person name="Wei J."/>
            <person name="Que T."/>
            <person name="Du C."/>
            <person name="Cheng J."/>
            <person name="Dai P."/>
            <person name="Han X."/>
            <person name="Huang E."/>
            <person name="Gao Y."/>
            <person name="Liu J."/>
            <person name="Shao H."/>
            <person name="Ye R."/>
            <person name="Li L."/>
            <person name="Wei W."/>
            <person name="Wang X."/>
            <person name="Wang C."/>
            <person name="Yang T."/>
            <person name="Huo Q."/>
            <person name="Li W."/>
            <person name="Guo W."/>
            <person name="Chen H."/>
            <person name="Zhou L."/>
            <person name="Ni X."/>
            <person name="Tian J."/>
            <person name="Zhou Y."/>
            <person name="Sheng Y."/>
            <person name="Liu T."/>
            <person name="Pan Y."/>
            <person name="Xia L."/>
            <person name="Li J."/>
            <person name="Zhao F."/>
            <person name="Cao W."/>
        </authorList>
    </citation>
    <scope>NUCLEOTIDE SEQUENCE</scope>
    <source>
        <strain evidence="1">Dsil-2018</strain>
    </source>
</reference>
<sequence length="738" mass="83372">MRQYEKRVHSRGGTKRKAWWDQQVKTALEARRAANRAHRKAVRSLSTEECHQAWQEFLKRKKDMQQIVQKKITESNQKQLRTITEAGRNGPQKFWAYISSLDREAPRPILRDAAGEEVTDAEEHLTAYMQQLYNSSIPVQQVRSTVPRDKERERGSTPADCEWRVTHIAIDRAITHIGSHSAKGLDEISPGLVKQLGQRARETMASIFTGIVAGDPVPEDWLRGRVCLIPKKGGRSAQLQDYRPLTVTSVLYQIFMQVIKSWMNAWAEKSGTLTELQNGFRQKRRVEDNLFVLMQCIEIARKESRGLLACFLDVAKAYDSVPHNLLLSRMDDLGMPPVWIDLLRRLYTGNTIETRFGETRARPVEVKRGLKQGCPLSPLLYMLYTASLEHALLNLDVGFTLNFSFDSTPTTWTIPGLVFADDLVLLAENEAQLQQLVETSAKHLGTLGLAFNSRKSAVVQFSGDRENPTMVLPDGERLPTAEEYRYLGVVLSASDGVNAEHEAHLRQSAQRASRILRRQCLWGCSRYLMVRELWKAVHVPGLTFANSTICLTAPTRIQTQWRARVQFLRRKYGLLNYPETGGARCETAKGVQDHVRETERELWKSAMASKTTLRLYCDNKGTITPEPIYDNSGGSALLFEARAGALRTLDYRSRFDCAPEVQAAVCRVCGSERETAEHLVLNCAKLSPTPKEGTTMPQALGFLDAEGGRCFEGVATTKARLERWWRAVKQSRTVPGVT</sequence>
<protein>
    <submittedName>
        <fullName evidence="1">Uncharacterized protein</fullName>
    </submittedName>
</protein>